<dbReference type="Proteomes" id="UP001303946">
    <property type="component" value="Chromosome"/>
</dbReference>
<evidence type="ECO:0000256" key="4">
    <source>
        <dbReference type="ARBA" id="ARBA00022989"/>
    </source>
</evidence>
<dbReference type="Pfam" id="PF03899">
    <property type="entry name" value="ATP-synt_I"/>
    <property type="match status" value="1"/>
</dbReference>
<gene>
    <name evidence="7" type="ORF">RXV79_24675</name>
</gene>
<protein>
    <submittedName>
        <fullName evidence="7">ATP synthase subunit I</fullName>
    </submittedName>
</protein>
<evidence type="ECO:0000256" key="1">
    <source>
        <dbReference type="ARBA" id="ARBA00004651"/>
    </source>
</evidence>
<feature type="transmembrane region" description="Helical" evidence="6">
    <location>
        <begin position="40"/>
        <end position="60"/>
    </location>
</feature>
<keyword evidence="8" id="KW-1185">Reference proteome</keyword>
<evidence type="ECO:0000256" key="2">
    <source>
        <dbReference type="ARBA" id="ARBA00022475"/>
    </source>
</evidence>
<keyword evidence="3 6" id="KW-0812">Transmembrane</keyword>
<feature type="transmembrane region" description="Helical" evidence="6">
    <location>
        <begin position="97"/>
        <end position="121"/>
    </location>
</feature>
<evidence type="ECO:0000256" key="6">
    <source>
        <dbReference type="SAM" id="Phobius"/>
    </source>
</evidence>
<evidence type="ECO:0000313" key="7">
    <source>
        <dbReference type="EMBL" id="WOB08084.1"/>
    </source>
</evidence>
<organism evidence="7 8">
    <name type="scientific">Piscinibacter gummiphilus</name>
    <dbReference type="NCBI Taxonomy" id="946333"/>
    <lineage>
        <taxon>Bacteria</taxon>
        <taxon>Pseudomonadati</taxon>
        <taxon>Pseudomonadota</taxon>
        <taxon>Betaproteobacteria</taxon>
        <taxon>Burkholderiales</taxon>
        <taxon>Sphaerotilaceae</taxon>
        <taxon>Piscinibacter</taxon>
    </lineage>
</organism>
<dbReference type="InterPro" id="IPR005598">
    <property type="entry name" value="ATP_synth_I"/>
</dbReference>
<proteinExistence type="predicted"/>
<accession>A0ABZ0D012</accession>
<keyword evidence="5 6" id="KW-0472">Membrane</keyword>
<feature type="transmembrane region" description="Helical" evidence="6">
    <location>
        <begin position="127"/>
        <end position="149"/>
    </location>
</feature>
<evidence type="ECO:0000256" key="5">
    <source>
        <dbReference type="ARBA" id="ARBA00023136"/>
    </source>
</evidence>
<comment type="subcellular location">
    <subcellularLocation>
        <location evidence="1">Cell membrane</location>
        <topology evidence="1">Multi-pass membrane protein</topology>
    </subcellularLocation>
</comment>
<feature type="transmembrane region" description="Helical" evidence="6">
    <location>
        <begin position="66"/>
        <end position="85"/>
    </location>
</feature>
<reference evidence="7 8" key="1">
    <citation type="submission" date="2023-10" db="EMBL/GenBank/DDBJ databases">
        <title>Bacteria for the degradation of biodegradable plastic PBAT(Polybutylene adipate terephthalate).</title>
        <authorList>
            <person name="Weon H.-Y."/>
            <person name="Yeon J."/>
        </authorList>
    </citation>
    <scope>NUCLEOTIDE SEQUENCE [LARGE SCALE GENOMIC DNA]</scope>
    <source>
        <strain evidence="7 8">SBD 7-3</strain>
    </source>
</reference>
<name>A0ABZ0D012_9BURK</name>
<keyword evidence="2" id="KW-1003">Cell membrane</keyword>
<dbReference type="EMBL" id="CP136336">
    <property type="protein sequence ID" value="WOB08084.1"/>
    <property type="molecule type" value="Genomic_DNA"/>
</dbReference>
<sequence length="152" mass="16371">MTNPVGRDSWPDEADQPPFKPLTAEEAKALKSKLPMVSPWRVLGTQALVGLLCTAVVWAVTQRSSAAWSALYGALAVVLPGALLARGMTRGTKSPVAAAVGFMFWEMLKIAAAIAMLVIAARVVPQLSWPALLITMVVCMKVNWLALAWRRS</sequence>
<dbReference type="RefSeq" id="WP_316700767.1">
    <property type="nucleotide sequence ID" value="NZ_CP136336.1"/>
</dbReference>
<keyword evidence="4 6" id="KW-1133">Transmembrane helix</keyword>
<evidence type="ECO:0000256" key="3">
    <source>
        <dbReference type="ARBA" id="ARBA00022692"/>
    </source>
</evidence>
<evidence type="ECO:0000313" key="8">
    <source>
        <dbReference type="Proteomes" id="UP001303946"/>
    </source>
</evidence>